<comment type="similarity">
    <text evidence="3">Belongs to the TVP23 family.</text>
</comment>
<evidence type="ECO:0000256" key="7">
    <source>
        <dbReference type="ARBA" id="ARBA00022989"/>
    </source>
</evidence>
<keyword evidence="9" id="KW-0175">Coiled coil</keyword>
<evidence type="ECO:0000313" key="13">
    <source>
        <dbReference type="Proteomes" id="UP001295444"/>
    </source>
</evidence>
<reference evidence="12" key="1">
    <citation type="submission" date="2022-03" db="EMBL/GenBank/DDBJ databases">
        <authorList>
            <person name="Alioto T."/>
            <person name="Alioto T."/>
            <person name="Gomez Garrido J."/>
        </authorList>
    </citation>
    <scope>NUCLEOTIDE SEQUENCE</scope>
</reference>
<evidence type="ECO:0000256" key="3">
    <source>
        <dbReference type="ARBA" id="ARBA00005467"/>
    </source>
</evidence>
<evidence type="ECO:0000256" key="1">
    <source>
        <dbReference type="ARBA" id="ARBA00004141"/>
    </source>
</evidence>
<dbReference type="AlphaFoldDB" id="A0AAD1S3K0"/>
<dbReference type="GO" id="GO:0060294">
    <property type="term" value="P:cilium movement involved in cell motility"/>
    <property type="evidence" value="ECO:0007669"/>
    <property type="project" value="InterPro"/>
</dbReference>
<name>A0AAD1S3K0_PELCU</name>
<dbReference type="PANTHER" id="PTHR19960:SF11">
    <property type="entry name" value="TEKTIN"/>
    <property type="match status" value="1"/>
</dbReference>
<dbReference type="Pfam" id="PF03148">
    <property type="entry name" value="Tektin"/>
    <property type="match status" value="1"/>
</dbReference>
<dbReference type="InterPro" id="IPR048256">
    <property type="entry name" value="Tektin-like"/>
</dbReference>
<dbReference type="GO" id="GO:0016020">
    <property type="term" value="C:membrane"/>
    <property type="evidence" value="ECO:0007669"/>
    <property type="project" value="UniProtKB-SubCell"/>
</dbReference>
<feature type="transmembrane region" description="Helical" evidence="11">
    <location>
        <begin position="59"/>
        <end position="79"/>
    </location>
</feature>
<comment type="subcellular location">
    <subcellularLocation>
        <location evidence="2">Cytoplasm</location>
    </subcellularLocation>
    <subcellularLocation>
        <location evidence="1">Membrane</location>
        <topology evidence="1">Multi-pass membrane protein</topology>
    </subcellularLocation>
</comment>
<dbReference type="GO" id="GO:0060271">
    <property type="term" value="P:cilium assembly"/>
    <property type="evidence" value="ECO:0007669"/>
    <property type="project" value="TreeGrafter"/>
</dbReference>
<keyword evidence="13" id="KW-1185">Reference proteome</keyword>
<organism evidence="12 13">
    <name type="scientific">Pelobates cultripes</name>
    <name type="common">Western spadefoot toad</name>
    <dbReference type="NCBI Taxonomy" id="61616"/>
    <lineage>
        <taxon>Eukaryota</taxon>
        <taxon>Metazoa</taxon>
        <taxon>Chordata</taxon>
        <taxon>Craniata</taxon>
        <taxon>Vertebrata</taxon>
        <taxon>Euteleostomi</taxon>
        <taxon>Amphibia</taxon>
        <taxon>Batrachia</taxon>
        <taxon>Anura</taxon>
        <taxon>Pelobatoidea</taxon>
        <taxon>Pelobatidae</taxon>
        <taxon>Pelobates</taxon>
    </lineage>
</organism>
<keyword evidence="8 11" id="KW-0472">Membrane</keyword>
<gene>
    <name evidence="12" type="ORF">PECUL_23A036410</name>
</gene>
<dbReference type="GO" id="GO:0005634">
    <property type="term" value="C:nucleus"/>
    <property type="evidence" value="ECO:0007669"/>
    <property type="project" value="TreeGrafter"/>
</dbReference>
<keyword evidence="5" id="KW-0963">Cytoplasm</keyword>
<feature type="transmembrane region" description="Helical" evidence="11">
    <location>
        <begin position="152"/>
        <end position="171"/>
    </location>
</feature>
<dbReference type="GO" id="GO:0015630">
    <property type="term" value="C:microtubule cytoskeleton"/>
    <property type="evidence" value="ECO:0007669"/>
    <property type="project" value="TreeGrafter"/>
</dbReference>
<evidence type="ECO:0000256" key="11">
    <source>
        <dbReference type="SAM" id="Phobius"/>
    </source>
</evidence>
<evidence type="ECO:0000256" key="8">
    <source>
        <dbReference type="ARBA" id="ARBA00023136"/>
    </source>
</evidence>
<sequence length="699" mass="80326">MMRQDSNDETEDVSLFDADEEGSRINKKKKIRHPIASFFHLFFRVSAIVVYLLCEFISSSFIACMVTIILLLSCDFWAVKNITGRLMVGLRWWNQVDDDGNSHWVYESRKAASGKKSTSEAESRIFWLGLITCPIIWVIFAFSTLFALKVKWLAVVIMGVVLQGANLYGYIKCKVGSRKNLTSIATSYLGTQFLRQRLTREADCGFRMQQQCLGSTVTATYARPRPTPTNFLPAISTMASSYKNRYPNYSLSNSMSLPWRPSTYYKVASVTPTLASLSKSAPGLSPAQILPFPANRTALFTRYSPDDWYKSNQQNYRESESSRRSAERLRLDTSRLIQEKDQKTRKFQSDTSKDLGERVNDITFWKSEIIHEIDQMIGETNALSEVKRRLERALAETEGPLQVAQECLYHREKRMSIDLVHDDVEKQLLQEVDCIKSCQERMKRHLEKTVAQLASNRAAQHELERDISDKHAAHRIDEKCQNLRNTSEGIGYYRGVERVDATISIPESWAKFSDDNILRSQSERAASAKLREDVENLLNVTSNEMWSQFNQVNVMFTNRISETADAKNKLQSHLAKTLQEIFQTEMAIESIKKAIKDKMAPMKVAQTRLDERTRRPNIELCRDIAQMRLFHEVQEIDDTIQALQQRLREAEDTLQMLVHTKANLEHDLSIKANSLFIDQEKCMGMRKSFPSTPRLVGYT</sequence>
<evidence type="ECO:0000256" key="4">
    <source>
        <dbReference type="ARBA" id="ARBA00007209"/>
    </source>
</evidence>
<dbReference type="InterPro" id="IPR008564">
    <property type="entry name" value="TVP23-like"/>
</dbReference>
<dbReference type="PRINTS" id="PR00511">
    <property type="entry name" value="TEKTIN"/>
</dbReference>
<evidence type="ECO:0000256" key="10">
    <source>
        <dbReference type="SAM" id="MobiDB-lite"/>
    </source>
</evidence>
<keyword evidence="7 11" id="KW-1133">Transmembrane helix</keyword>
<dbReference type="GO" id="GO:0036126">
    <property type="term" value="C:sperm flagellum"/>
    <property type="evidence" value="ECO:0007669"/>
    <property type="project" value="TreeGrafter"/>
</dbReference>
<protein>
    <submittedName>
        <fullName evidence="12">Tektin-3</fullName>
    </submittedName>
</protein>
<accession>A0AAD1S3K0</accession>
<feature type="coiled-coil region" evidence="9">
    <location>
        <begin position="633"/>
        <end position="667"/>
    </location>
</feature>
<evidence type="ECO:0000313" key="12">
    <source>
        <dbReference type="EMBL" id="CAH2292080.1"/>
    </source>
</evidence>
<dbReference type="EMBL" id="OW240916">
    <property type="protein sequence ID" value="CAH2292080.1"/>
    <property type="molecule type" value="Genomic_DNA"/>
</dbReference>
<dbReference type="Proteomes" id="UP001295444">
    <property type="component" value="Chromosome 05"/>
</dbReference>
<evidence type="ECO:0000256" key="5">
    <source>
        <dbReference type="ARBA" id="ARBA00022490"/>
    </source>
</evidence>
<proteinExistence type="inferred from homology"/>
<dbReference type="InterPro" id="IPR000435">
    <property type="entry name" value="Tektins"/>
</dbReference>
<feature type="region of interest" description="Disordered" evidence="10">
    <location>
        <begin position="311"/>
        <end position="334"/>
    </location>
</feature>
<feature type="compositionally biased region" description="Basic and acidic residues" evidence="10">
    <location>
        <begin position="317"/>
        <end position="334"/>
    </location>
</feature>
<comment type="similarity">
    <text evidence="4">Belongs to the tektin family.</text>
</comment>
<dbReference type="Pfam" id="PF05832">
    <property type="entry name" value="DUF846"/>
    <property type="match status" value="1"/>
</dbReference>
<evidence type="ECO:0000256" key="2">
    <source>
        <dbReference type="ARBA" id="ARBA00004496"/>
    </source>
</evidence>
<feature type="transmembrane region" description="Helical" evidence="11">
    <location>
        <begin position="125"/>
        <end position="146"/>
    </location>
</feature>
<keyword evidence="6 11" id="KW-0812">Transmembrane</keyword>
<evidence type="ECO:0000256" key="9">
    <source>
        <dbReference type="SAM" id="Coils"/>
    </source>
</evidence>
<feature type="transmembrane region" description="Helical" evidence="11">
    <location>
        <begin position="34"/>
        <end position="53"/>
    </location>
</feature>
<dbReference type="PANTHER" id="PTHR19960">
    <property type="entry name" value="TEKTIN"/>
    <property type="match status" value="1"/>
</dbReference>
<evidence type="ECO:0000256" key="6">
    <source>
        <dbReference type="ARBA" id="ARBA00022692"/>
    </source>
</evidence>
<dbReference type="GO" id="GO:0005737">
    <property type="term" value="C:cytoplasm"/>
    <property type="evidence" value="ECO:0007669"/>
    <property type="project" value="UniProtKB-SubCell"/>
</dbReference>